<sequence>MINTSTQTTKAMVLAIRMMLCLCLTAHIVQAQTQNVPPSPNAAALEKFADVPVSLYTGIPNVSVPIYQLKSRTLSVPVSLSYHYAGFQPNETPSWVGLGWALNAGGVITRTVKGKSDNAPDGYWSLENPIKGDSGYAPYTNHDDWVFLDGVANGRIKDTQPDLYSFNVGGASGKFFIKRNAAGLLAAYTIPYQDVKIEIPTDIDSTVIRSDWTITLPDGTKYTFGGAGFTEETSMYNEAGGQGSGDRYISAWYLKKIVSVNGDDEINFVYTMSSGEIGYRATVSESRSYSQTIGQNLCNGSNSQSRSYHEVKVSGRLHIKEIRAKTGHKVVFHETAENRKDYQDKALDRIEVVSTNGNTVQTHQLSFGYMGPPLPSPYKGYLLLTKVQQVAPQGNLTKGAYEFSYHRQSNPGSVSRQGSMAIDHWGYYNGAQNSTLIPDYINENGSIVHKGANREVNPETVKIGVLTKMTYPTGGEASFKWESNIFFDSKSCNGYIEKVATTTQVGTSFGKLHNGRQSKRITFVLDTTQWVSVHIAVVDHDITESEVFGQILIPIRGDTNNLGTYFSMNKTGLHRLHMAPGTYILEASAWAAANFLPDNQATVSAHIRIDYAKNKASDGCDKPGPGLRIAKVTMTDGLNQGNDLVKEYLYHQFANKKASSGYLPGLMPSYDTKREYNVRETNHPGAACTEVVCQSVSLSSSSVLRGGYTKGSPIGYTNVAVLLGEAGSNGRTEHEYSFVLDDGSKDNDWQRGHLLKQRTYDVHGRILQATENYYTTLKSKEDINHQQAHGITARWTKRSVCLADVKEPGTNTMVVTHRPLVSAWHRLDQVDNYQYFYDNGDLAGTSQREMKTVSKYYYENPLDPMNNTQHTFLTKTETTNSKGQTIVTKNYYPQDALANLPFTSKMHRTAELLSTRYMLATPVLSISLIDNQAVGATYTEFTEVGSKLFPTKKYATELAAPLSNMADVYQVDGAGNFVYLKLKEAYTFESEYGNLTETKAADNISSAFIWDHAHKSQVTAHVVNATAGQIAYSSFETATDWGHWSTNTPTWVVTAAEQHTGMTSLQAVNGVATLQRSSLPSGNYQVSFWQKGSGQVTVNGTAASLIKTLPSGWSLHQATVNNATMVTVNVAQGVYLDELRLHPVNAQMTTFNHRLLVGLVSKTDANQQTIYYQYDGLNRLQLLRDFEGNILKRYTYQYKNK</sequence>
<dbReference type="Proteomes" id="UP000004095">
    <property type="component" value="Unassembled WGS sequence"/>
</dbReference>
<dbReference type="eggNOG" id="COG3209">
    <property type="taxonomic scope" value="Bacteria"/>
</dbReference>
<organism evidence="2 3">
    <name type="scientific">Microscilla marina ATCC 23134</name>
    <dbReference type="NCBI Taxonomy" id="313606"/>
    <lineage>
        <taxon>Bacteria</taxon>
        <taxon>Pseudomonadati</taxon>
        <taxon>Bacteroidota</taxon>
        <taxon>Cytophagia</taxon>
        <taxon>Cytophagales</taxon>
        <taxon>Microscillaceae</taxon>
        <taxon>Microscilla</taxon>
    </lineage>
</organism>
<gene>
    <name evidence="2" type="ORF">M23134_00798</name>
</gene>
<keyword evidence="1" id="KW-0732">Signal</keyword>
<dbReference type="AlphaFoldDB" id="A1ZVW2"/>
<evidence type="ECO:0008006" key="4">
    <source>
        <dbReference type="Google" id="ProtNLM"/>
    </source>
</evidence>
<evidence type="ECO:0000313" key="3">
    <source>
        <dbReference type="Proteomes" id="UP000004095"/>
    </source>
</evidence>
<reference evidence="2 3" key="1">
    <citation type="submission" date="2007-01" db="EMBL/GenBank/DDBJ databases">
        <authorList>
            <person name="Haygood M."/>
            <person name="Podell S."/>
            <person name="Anderson C."/>
            <person name="Hopkinson B."/>
            <person name="Roe K."/>
            <person name="Barbeau K."/>
            <person name="Gaasterland T."/>
            <person name="Ferriera S."/>
            <person name="Johnson J."/>
            <person name="Kravitz S."/>
            <person name="Beeson K."/>
            <person name="Sutton G."/>
            <person name="Rogers Y.-H."/>
            <person name="Friedman R."/>
            <person name="Frazier M."/>
            <person name="Venter J.C."/>
        </authorList>
    </citation>
    <scope>NUCLEOTIDE SEQUENCE [LARGE SCALE GENOMIC DNA]</scope>
    <source>
        <strain evidence="2 3">ATCC 23134</strain>
    </source>
</reference>
<accession>A1ZVW2</accession>
<protein>
    <recommendedName>
        <fullName evidence="4">YD repeat protein</fullName>
    </recommendedName>
</protein>
<dbReference type="RefSeq" id="WP_002702752.1">
    <property type="nucleotide sequence ID" value="NZ_AAWS01000048.1"/>
</dbReference>
<name>A1ZVW2_MICM2</name>
<proteinExistence type="predicted"/>
<feature type="signal peptide" evidence="1">
    <location>
        <begin position="1"/>
        <end position="31"/>
    </location>
</feature>
<keyword evidence="3" id="KW-1185">Reference proteome</keyword>
<evidence type="ECO:0000256" key="1">
    <source>
        <dbReference type="SAM" id="SignalP"/>
    </source>
</evidence>
<dbReference type="EMBL" id="AAWS01000048">
    <property type="protein sequence ID" value="EAY25444.1"/>
    <property type="molecule type" value="Genomic_DNA"/>
</dbReference>
<feature type="chain" id="PRO_5002642504" description="YD repeat protein" evidence="1">
    <location>
        <begin position="32"/>
        <end position="1201"/>
    </location>
</feature>
<comment type="caution">
    <text evidence="2">The sequence shown here is derived from an EMBL/GenBank/DDBJ whole genome shotgun (WGS) entry which is preliminary data.</text>
</comment>
<dbReference type="OrthoDB" id="9814627at2"/>
<evidence type="ECO:0000313" key="2">
    <source>
        <dbReference type="EMBL" id="EAY25444.1"/>
    </source>
</evidence>